<dbReference type="PROSITE" id="PS50082">
    <property type="entry name" value="WD_REPEATS_2"/>
    <property type="match status" value="1"/>
</dbReference>
<keyword evidence="10 13" id="KW-0472">Membrane</keyword>
<keyword evidence="8" id="KW-0653">Protein transport</keyword>
<evidence type="ECO:0000256" key="6">
    <source>
        <dbReference type="ARBA" id="ARBA00022824"/>
    </source>
</evidence>
<name>A0A5C3L9E4_COPMA</name>
<dbReference type="GO" id="GO:0005085">
    <property type="term" value="F:guanyl-nucleotide exchange factor activity"/>
    <property type="evidence" value="ECO:0007669"/>
    <property type="project" value="InterPro"/>
</dbReference>
<evidence type="ECO:0000256" key="9">
    <source>
        <dbReference type="ARBA" id="ARBA00022989"/>
    </source>
</evidence>
<keyword evidence="4 13" id="KW-0812">Transmembrane</keyword>
<evidence type="ECO:0000256" key="5">
    <source>
        <dbReference type="ARBA" id="ARBA00022737"/>
    </source>
</evidence>
<dbReference type="Gene3D" id="2.130.10.10">
    <property type="entry name" value="YVTN repeat-like/Quinoprotein amine dehydrogenase"/>
    <property type="match status" value="2"/>
</dbReference>
<dbReference type="SMART" id="SM00320">
    <property type="entry name" value="WD40"/>
    <property type="match status" value="3"/>
</dbReference>
<dbReference type="SUPFAM" id="SSF50978">
    <property type="entry name" value="WD40 repeat-like"/>
    <property type="match status" value="1"/>
</dbReference>
<evidence type="ECO:0000313" key="15">
    <source>
        <dbReference type="Proteomes" id="UP000307440"/>
    </source>
</evidence>
<evidence type="ECO:0000256" key="7">
    <source>
        <dbReference type="ARBA" id="ARBA00022892"/>
    </source>
</evidence>
<dbReference type="GO" id="GO:0006888">
    <property type="term" value="P:endoplasmic reticulum to Golgi vesicle-mediated transport"/>
    <property type="evidence" value="ECO:0007669"/>
    <property type="project" value="TreeGrafter"/>
</dbReference>
<dbReference type="GO" id="GO:0015031">
    <property type="term" value="P:protein transport"/>
    <property type="evidence" value="ECO:0007669"/>
    <property type="project" value="UniProtKB-KW"/>
</dbReference>
<dbReference type="PANTHER" id="PTHR23284:SF0">
    <property type="entry name" value="PROLACTIN REGULATORY ELEMENT-BINDING PROTEIN"/>
    <property type="match status" value="1"/>
</dbReference>
<reference evidence="14 15" key="1">
    <citation type="journal article" date="2019" name="Nat. Ecol. Evol.">
        <title>Megaphylogeny resolves global patterns of mushroom evolution.</title>
        <authorList>
            <person name="Varga T."/>
            <person name="Krizsan K."/>
            <person name="Foldi C."/>
            <person name="Dima B."/>
            <person name="Sanchez-Garcia M."/>
            <person name="Sanchez-Ramirez S."/>
            <person name="Szollosi G.J."/>
            <person name="Szarkandi J.G."/>
            <person name="Papp V."/>
            <person name="Albert L."/>
            <person name="Andreopoulos W."/>
            <person name="Angelini C."/>
            <person name="Antonin V."/>
            <person name="Barry K.W."/>
            <person name="Bougher N.L."/>
            <person name="Buchanan P."/>
            <person name="Buyck B."/>
            <person name="Bense V."/>
            <person name="Catcheside P."/>
            <person name="Chovatia M."/>
            <person name="Cooper J."/>
            <person name="Damon W."/>
            <person name="Desjardin D."/>
            <person name="Finy P."/>
            <person name="Geml J."/>
            <person name="Haridas S."/>
            <person name="Hughes K."/>
            <person name="Justo A."/>
            <person name="Karasinski D."/>
            <person name="Kautmanova I."/>
            <person name="Kiss B."/>
            <person name="Kocsube S."/>
            <person name="Kotiranta H."/>
            <person name="LaButti K.M."/>
            <person name="Lechner B.E."/>
            <person name="Liimatainen K."/>
            <person name="Lipzen A."/>
            <person name="Lukacs Z."/>
            <person name="Mihaltcheva S."/>
            <person name="Morgado L.N."/>
            <person name="Niskanen T."/>
            <person name="Noordeloos M.E."/>
            <person name="Ohm R.A."/>
            <person name="Ortiz-Santana B."/>
            <person name="Ovrebo C."/>
            <person name="Racz N."/>
            <person name="Riley R."/>
            <person name="Savchenko A."/>
            <person name="Shiryaev A."/>
            <person name="Soop K."/>
            <person name="Spirin V."/>
            <person name="Szebenyi C."/>
            <person name="Tomsovsky M."/>
            <person name="Tulloss R.E."/>
            <person name="Uehling J."/>
            <person name="Grigoriev I.V."/>
            <person name="Vagvolgyi C."/>
            <person name="Papp T."/>
            <person name="Martin F.M."/>
            <person name="Miettinen O."/>
            <person name="Hibbett D.S."/>
            <person name="Nagy L.G."/>
        </authorList>
    </citation>
    <scope>NUCLEOTIDE SEQUENCE [LARGE SCALE GENOMIC DNA]</scope>
    <source>
        <strain evidence="14 15">CBS 121175</strain>
    </source>
</reference>
<dbReference type="InterPro" id="IPR045260">
    <property type="entry name" value="Sec12-like"/>
</dbReference>
<keyword evidence="2" id="KW-0813">Transport</keyword>
<feature type="repeat" description="WD" evidence="11">
    <location>
        <begin position="335"/>
        <end position="365"/>
    </location>
</feature>
<dbReference type="AlphaFoldDB" id="A0A5C3L9E4"/>
<keyword evidence="7" id="KW-0931">ER-Golgi transport</keyword>
<protein>
    <submittedName>
        <fullName evidence="14">WD40 repeat-like protein</fullName>
    </submittedName>
</protein>
<dbReference type="InterPro" id="IPR001680">
    <property type="entry name" value="WD40_rpt"/>
</dbReference>
<gene>
    <name evidence="14" type="ORF">FA15DRAFT_664201</name>
</gene>
<keyword evidence="5" id="KW-0677">Repeat</keyword>
<evidence type="ECO:0000256" key="4">
    <source>
        <dbReference type="ARBA" id="ARBA00022692"/>
    </source>
</evidence>
<evidence type="ECO:0000256" key="10">
    <source>
        <dbReference type="ARBA" id="ARBA00023136"/>
    </source>
</evidence>
<dbReference type="EMBL" id="ML210150">
    <property type="protein sequence ID" value="TFK29282.1"/>
    <property type="molecule type" value="Genomic_DNA"/>
</dbReference>
<comment type="subcellular location">
    <subcellularLocation>
        <location evidence="1">Endoplasmic reticulum membrane</location>
        <topology evidence="1">Single-pass type II membrane protein</topology>
    </subcellularLocation>
</comment>
<sequence>MRPKHTQHQLASFPVYSCAFLSERSLVIGGGGGASRSGIKNKLRLYEVTEDRQIEQRAEFELDKGEDAPMSLAAHPESKTVVCGINSTEENLLKGINHNCRAFSVGDTIISLLQKQSTLSGEDLEDYQKVTVLSPDGTLLAVAGAHDFSLLSYPSLQPVSTSTHVEKEIYDVAFVSNTLVVTTTHSLQVYELPTSSQPSSPSRSKSKKGKGKAANGINNVSVLSLKKTVDVPSASVGEGGTFRAIRIHPSKDDIVYTLINTVAPRSRQKKGPSRQGYVVKWKIDSWSVEKSRKIGDKGITCFDISPDGRYIGFGSSDLSVGMVDTTTLAPVATILKAHEFPPTFVRFNPSSAILVSGSADSSLRVISIPQGADGPGFSLILLAIMIIILAFIAQAYLKP</sequence>
<dbReference type="STRING" id="230819.A0A5C3L9E4"/>
<feature type="transmembrane region" description="Helical" evidence="13">
    <location>
        <begin position="376"/>
        <end position="397"/>
    </location>
</feature>
<dbReference type="GO" id="GO:0005789">
    <property type="term" value="C:endoplasmic reticulum membrane"/>
    <property type="evidence" value="ECO:0007669"/>
    <property type="project" value="UniProtKB-SubCell"/>
</dbReference>
<keyword evidence="6" id="KW-0256">Endoplasmic reticulum</keyword>
<dbReference type="OrthoDB" id="2013972at2759"/>
<evidence type="ECO:0000256" key="8">
    <source>
        <dbReference type="ARBA" id="ARBA00022927"/>
    </source>
</evidence>
<dbReference type="InterPro" id="IPR015943">
    <property type="entry name" value="WD40/YVTN_repeat-like_dom_sf"/>
</dbReference>
<keyword evidence="3 11" id="KW-0853">WD repeat</keyword>
<evidence type="ECO:0000256" key="12">
    <source>
        <dbReference type="SAM" id="MobiDB-lite"/>
    </source>
</evidence>
<evidence type="ECO:0000313" key="14">
    <source>
        <dbReference type="EMBL" id="TFK29282.1"/>
    </source>
</evidence>
<feature type="region of interest" description="Disordered" evidence="12">
    <location>
        <begin position="192"/>
        <end position="214"/>
    </location>
</feature>
<evidence type="ECO:0000256" key="1">
    <source>
        <dbReference type="ARBA" id="ARBA00004648"/>
    </source>
</evidence>
<dbReference type="Proteomes" id="UP000307440">
    <property type="component" value="Unassembled WGS sequence"/>
</dbReference>
<organism evidence="14 15">
    <name type="scientific">Coprinopsis marcescibilis</name>
    <name type="common">Agaric fungus</name>
    <name type="synonym">Psathyrella marcescibilis</name>
    <dbReference type="NCBI Taxonomy" id="230819"/>
    <lineage>
        <taxon>Eukaryota</taxon>
        <taxon>Fungi</taxon>
        <taxon>Dikarya</taxon>
        <taxon>Basidiomycota</taxon>
        <taxon>Agaricomycotina</taxon>
        <taxon>Agaricomycetes</taxon>
        <taxon>Agaricomycetidae</taxon>
        <taxon>Agaricales</taxon>
        <taxon>Agaricineae</taxon>
        <taxon>Psathyrellaceae</taxon>
        <taxon>Coprinopsis</taxon>
    </lineage>
</organism>
<keyword evidence="9 13" id="KW-1133">Transmembrane helix</keyword>
<evidence type="ECO:0000256" key="3">
    <source>
        <dbReference type="ARBA" id="ARBA00022574"/>
    </source>
</evidence>
<dbReference type="PANTHER" id="PTHR23284">
    <property type="entry name" value="PROLACTIN REGULATORY ELEMENT BINDING PROTEIN"/>
    <property type="match status" value="1"/>
</dbReference>
<proteinExistence type="predicted"/>
<keyword evidence="15" id="KW-1185">Reference proteome</keyword>
<evidence type="ECO:0000256" key="13">
    <source>
        <dbReference type="SAM" id="Phobius"/>
    </source>
</evidence>
<dbReference type="Pfam" id="PF00400">
    <property type="entry name" value="WD40"/>
    <property type="match status" value="1"/>
</dbReference>
<dbReference type="GO" id="GO:0003400">
    <property type="term" value="P:regulation of COPII vesicle coating"/>
    <property type="evidence" value="ECO:0007669"/>
    <property type="project" value="TreeGrafter"/>
</dbReference>
<accession>A0A5C3L9E4</accession>
<dbReference type="InterPro" id="IPR036322">
    <property type="entry name" value="WD40_repeat_dom_sf"/>
</dbReference>
<evidence type="ECO:0000256" key="2">
    <source>
        <dbReference type="ARBA" id="ARBA00022448"/>
    </source>
</evidence>
<evidence type="ECO:0000256" key="11">
    <source>
        <dbReference type="PROSITE-ProRule" id="PRU00221"/>
    </source>
</evidence>